<dbReference type="GO" id="GO:0008831">
    <property type="term" value="F:dTDP-4-dehydrorhamnose reductase activity"/>
    <property type="evidence" value="ECO:0007669"/>
    <property type="project" value="UniProtKB-EC"/>
</dbReference>
<dbReference type="Gene3D" id="3.40.50.720">
    <property type="entry name" value="NAD(P)-binding Rossmann-like Domain"/>
    <property type="match status" value="1"/>
</dbReference>
<dbReference type="GO" id="GO:0019305">
    <property type="term" value="P:dTDP-rhamnose biosynthetic process"/>
    <property type="evidence" value="ECO:0007669"/>
    <property type="project" value="UniProtKB-UniPathway"/>
</dbReference>
<dbReference type="PANTHER" id="PTHR10491:SF4">
    <property type="entry name" value="METHIONINE ADENOSYLTRANSFERASE 2 SUBUNIT BETA"/>
    <property type="match status" value="1"/>
</dbReference>
<protein>
    <recommendedName>
        <fullName evidence="2">dTDP-4-dehydrorhamnose reductase</fullName>
        <ecNumber evidence="2">1.1.1.133</ecNumber>
    </recommendedName>
</protein>
<comment type="function">
    <text evidence="2">Catalyzes the reduction of dTDP-6-deoxy-L-lyxo-4-hexulose to yield dTDP-L-rhamnose.</text>
</comment>
<proteinExistence type="inferred from homology"/>
<keyword evidence="5" id="KW-1185">Reference proteome</keyword>
<evidence type="ECO:0000313" key="5">
    <source>
        <dbReference type="Proteomes" id="UP000461880"/>
    </source>
</evidence>
<reference evidence="4 5" key="1">
    <citation type="submission" date="2019-08" db="EMBL/GenBank/DDBJ databases">
        <title>In-depth cultivation of the pig gut microbiome towards novel bacterial diversity and tailored functional studies.</title>
        <authorList>
            <person name="Wylensek D."/>
            <person name="Hitch T.C.A."/>
            <person name="Clavel T."/>
        </authorList>
    </citation>
    <scope>NUCLEOTIDE SEQUENCE [LARGE SCALE GENOMIC DNA]</scope>
    <source>
        <strain evidence="4 5">Oil+RF-744-GAM-WT-6</strain>
    </source>
</reference>
<dbReference type="Pfam" id="PF04321">
    <property type="entry name" value="RmlD_sub_bind"/>
    <property type="match status" value="1"/>
</dbReference>
<keyword evidence="2 4" id="KW-0560">Oxidoreductase</keyword>
<dbReference type="NCBIfam" id="TIGR01214">
    <property type="entry name" value="rmlD"/>
    <property type="match status" value="1"/>
</dbReference>
<sequence length="308" mass="34040">MTRILITGCKGQLGTEIQKQLRLGCSEIGSIPESLKHAEAVPIDLDTLDLSKLSEVKEYVRNVNPDLIINCAAFTNVDGCETNHDVAFQANALGPRNLAIAAEECGAKLIHVSTDYVFDGKDNGKVPRDESDRPNPISAYGSTKLAGEEFVKAFCSRYFIVRTAWLYSYYGKNFVKTIVNAAKKTGALEVVNDQCGNPTNAADLAHELLQLADTAEYGLYHCTGEGICSWYDFASEIVKDAGIDATVAPISTEGYKQKHPQSADRPAWSALDNRMLRCTIGNEMRDWRTALEEFFRNWDGNNGMKEEH</sequence>
<comment type="similarity">
    <text evidence="1 2">Belongs to the dTDP-4-dehydrorhamnose reductase family.</text>
</comment>
<keyword evidence="2" id="KW-0521">NADP</keyword>
<feature type="domain" description="RmlD-like substrate binding" evidence="3">
    <location>
        <begin position="3"/>
        <end position="296"/>
    </location>
</feature>
<dbReference type="AlphaFoldDB" id="A0A7X2TGP6"/>
<accession>A0A7X2TGP6</accession>
<dbReference type="Proteomes" id="UP000461880">
    <property type="component" value="Unassembled WGS sequence"/>
</dbReference>
<comment type="pathway">
    <text evidence="2">Carbohydrate biosynthesis; dTDP-L-rhamnose biosynthesis.</text>
</comment>
<dbReference type="EC" id="1.1.1.133" evidence="2"/>
<evidence type="ECO:0000313" key="4">
    <source>
        <dbReference type="EMBL" id="MSS58716.1"/>
    </source>
</evidence>
<dbReference type="RefSeq" id="WP_154504592.1">
    <property type="nucleotide sequence ID" value="NZ_VUMN01000015.1"/>
</dbReference>
<evidence type="ECO:0000259" key="3">
    <source>
        <dbReference type="Pfam" id="PF04321"/>
    </source>
</evidence>
<dbReference type="CDD" id="cd05254">
    <property type="entry name" value="dTDP_HR_like_SDR_e"/>
    <property type="match status" value="1"/>
</dbReference>
<name>A0A7X2TGP6_9FIRM</name>
<dbReference type="UniPathway" id="UPA00124"/>
<dbReference type="InterPro" id="IPR029903">
    <property type="entry name" value="RmlD-like-bd"/>
</dbReference>
<dbReference type="Gene3D" id="3.90.25.10">
    <property type="entry name" value="UDP-galactose 4-epimerase, domain 1"/>
    <property type="match status" value="1"/>
</dbReference>
<dbReference type="InterPro" id="IPR005913">
    <property type="entry name" value="dTDP_dehydrorham_reduct"/>
</dbReference>
<dbReference type="SUPFAM" id="SSF51735">
    <property type="entry name" value="NAD(P)-binding Rossmann-fold domains"/>
    <property type="match status" value="1"/>
</dbReference>
<evidence type="ECO:0000256" key="1">
    <source>
        <dbReference type="ARBA" id="ARBA00010944"/>
    </source>
</evidence>
<organism evidence="4 5">
    <name type="scientific">Stecheria intestinalis</name>
    <dbReference type="NCBI Taxonomy" id="2606630"/>
    <lineage>
        <taxon>Bacteria</taxon>
        <taxon>Bacillati</taxon>
        <taxon>Bacillota</taxon>
        <taxon>Erysipelotrichia</taxon>
        <taxon>Erysipelotrichales</taxon>
        <taxon>Erysipelotrichaceae</taxon>
        <taxon>Stecheria</taxon>
    </lineage>
</organism>
<dbReference type="InterPro" id="IPR036291">
    <property type="entry name" value="NAD(P)-bd_dom_sf"/>
</dbReference>
<dbReference type="EMBL" id="VUMN01000015">
    <property type="protein sequence ID" value="MSS58716.1"/>
    <property type="molecule type" value="Genomic_DNA"/>
</dbReference>
<gene>
    <name evidence="4" type="primary">rfbD</name>
    <name evidence="4" type="ORF">FYJ51_07330</name>
</gene>
<dbReference type="GO" id="GO:0005829">
    <property type="term" value="C:cytosol"/>
    <property type="evidence" value="ECO:0007669"/>
    <property type="project" value="TreeGrafter"/>
</dbReference>
<comment type="caution">
    <text evidence="4">The sequence shown here is derived from an EMBL/GenBank/DDBJ whole genome shotgun (WGS) entry which is preliminary data.</text>
</comment>
<evidence type="ECO:0000256" key="2">
    <source>
        <dbReference type="RuleBase" id="RU364082"/>
    </source>
</evidence>
<dbReference type="PANTHER" id="PTHR10491">
    <property type="entry name" value="DTDP-4-DEHYDRORHAMNOSE REDUCTASE"/>
    <property type="match status" value="1"/>
</dbReference>